<sequence length="258" mass="29281">MHYFLLSRAYCSAKASPLALTQELVSRLERLSALRMQLPDDARNLTDDIRLAERIFNVDTKGVNPLYNVSEDCISCPLRNDVPGPTSMNETLANARKTFEGKMAARTRTIKQLMSGPLVRVACPTNRLLNERTEYGRRMKRLSHRIFGEGKNSTRGQKSGHIECGDGPVAVTLQADKKTMRVAEIMAAEPWEQQAKLSEKYYPNTPMFHYLVKMLKMHGLFFDEHLVWREVQNEIRIAKGKIIHPPIGAGKQKTKGKI</sequence>
<evidence type="ECO:0000313" key="2">
    <source>
        <dbReference type="WBParaSite" id="Gr19_v10_g13015.t2"/>
    </source>
</evidence>
<dbReference type="Pfam" id="PF02686">
    <property type="entry name" value="GatC"/>
    <property type="match status" value="1"/>
</dbReference>
<keyword evidence="1" id="KW-1185">Reference proteome</keyword>
<dbReference type="Proteomes" id="UP000887572">
    <property type="component" value="Unplaced"/>
</dbReference>
<organism evidence="1 2">
    <name type="scientific">Globodera rostochiensis</name>
    <name type="common">Golden nematode worm</name>
    <name type="synonym">Heterodera rostochiensis</name>
    <dbReference type="NCBI Taxonomy" id="31243"/>
    <lineage>
        <taxon>Eukaryota</taxon>
        <taxon>Metazoa</taxon>
        <taxon>Ecdysozoa</taxon>
        <taxon>Nematoda</taxon>
        <taxon>Chromadorea</taxon>
        <taxon>Rhabditida</taxon>
        <taxon>Tylenchina</taxon>
        <taxon>Tylenchomorpha</taxon>
        <taxon>Tylenchoidea</taxon>
        <taxon>Heteroderidae</taxon>
        <taxon>Heteroderinae</taxon>
        <taxon>Globodera</taxon>
    </lineage>
</organism>
<name>A0A914H0D5_GLORO</name>
<dbReference type="Pfam" id="PF08293">
    <property type="entry name" value="MRP-S33"/>
    <property type="match status" value="1"/>
</dbReference>
<dbReference type="InterPro" id="IPR013219">
    <property type="entry name" value="Ribosomal_mS33"/>
</dbReference>
<dbReference type="SUPFAM" id="SSF141000">
    <property type="entry name" value="Glu-tRNAGln amidotransferase C subunit"/>
    <property type="match status" value="1"/>
</dbReference>
<dbReference type="GO" id="GO:0006450">
    <property type="term" value="P:regulation of translational fidelity"/>
    <property type="evidence" value="ECO:0007669"/>
    <property type="project" value="InterPro"/>
</dbReference>
<dbReference type="AlphaFoldDB" id="A0A914H0D5"/>
<evidence type="ECO:0000313" key="1">
    <source>
        <dbReference type="Proteomes" id="UP000887572"/>
    </source>
</evidence>
<protein>
    <submittedName>
        <fullName evidence="2">Small ribosomal subunit protein mS33</fullName>
    </submittedName>
</protein>
<dbReference type="InterPro" id="IPR003837">
    <property type="entry name" value="GatC"/>
</dbReference>
<accession>A0A914H0D5</accession>
<dbReference type="InterPro" id="IPR036113">
    <property type="entry name" value="Asp/Glu-ADT_sf_sub_c"/>
</dbReference>
<proteinExistence type="predicted"/>
<dbReference type="WBParaSite" id="Gr19_v10_g13015.t2">
    <property type="protein sequence ID" value="Gr19_v10_g13015.t2"/>
    <property type="gene ID" value="Gr19_v10_g13015"/>
</dbReference>
<reference evidence="2" key="1">
    <citation type="submission" date="2022-11" db="UniProtKB">
        <authorList>
            <consortium name="WormBaseParasite"/>
        </authorList>
    </citation>
    <scope>IDENTIFICATION</scope>
</reference>